<reference evidence="2 3" key="1">
    <citation type="journal article" date="2009" name="Nature">
        <title>Evolution of pathogenicity and sexual reproduction in eight Candida genomes.</title>
        <authorList>
            <person name="Butler G."/>
            <person name="Rasmussen M.D."/>
            <person name="Lin M.F."/>
            <person name="Santos M.A."/>
            <person name="Sakthikumar S."/>
            <person name="Munro C.A."/>
            <person name="Rheinbay E."/>
            <person name="Grabherr M."/>
            <person name="Forche A."/>
            <person name="Reedy J.L."/>
            <person name="Agrafioti I."/>
            <person name="Arnaud M.B."/>
            <person name="Bates S."/>
            <person name="Brown A.J."/>
            <person name="Brunke S."/>
            <person name="Costanzo M.C."/>
            <person name="Fitzpatrick D.A."/>
            <person name="de Groot P.W."/>
            <person name="Harris D."/>
            <person name="Hoyer L.L."/>
            <person name="Hube B."/>
            <person name="Klis F.M."/>
            <person name="Kodira C."/>
            <person name="Lennard N."/>
            <person name="Logue M.E."/>
            <person name="Martin R."/>
            <person name="Neiman A.M."/>
            <person name="Nikolaou E."/>
            <person name="Quail M.A."/>
            <person name="Quinn J."/>
            <person name="Santos M.C."/>
            <person name="Schmitzberger F.F."/>
            <person name="Sherlock G."/>
            <person name="Shah P."/>
            <person name="Silverstein K.A."/>
            <person name="Skrzypek M.S."/>
            <person name="Soll D."/>
            <person name="Staggs R."/>
            <person name="Stansfield I."/>
            <person name="Stumpf M.P."/>
            <person name="Sudbery P.E."/>
            <person name="Srikantha T."/>
            <person name="Zeng Q."/>
            <person name="Berman J."/>
            <person name="Berriman M."/>
            <person name="Heitman J."/>
            <person name="Gow N.A."/>
            <person name="Lorenz M.C."/>
            <person name="Birren B.W."/>
            <person name="Kellis M."/>
            <person name="Cuomo C.A."/>
        </authorList>
    </citation>
    <scope>NUCLEOTIDE SEQUENCE [LARGE SCALE GENOMIC DNA]</scope>
    <source>
        <strain evidence="3">ATCC 6260 / CBS 566 / DSM 6381 / JCM 1539 / NBRC 10279 / NRRL Y-324</strain>
    </source>
</reference>
<protein>
    <submittedName>
        <fullName evidence="2">Uncharacterized protein</fullName>
    </submittedName>
</protein>
<gene>
    <name evidence="2" type="ORF">PGUG_00057</name>
</gene>
<dbReference type="AlphaFoldDB" id="A5D9V2"/>
<dbReference type="STRING" id="294746.A5D9V2"/>
<dbReference type="RefSeq" id="XP_001486680.2">
    <property type="nucleotide sequence ID" value="XM_001486630.1"/>
</dbReference>
<sequence>MADRKEVLSPPNLPQRPNNSSPSNVTSGHQFTVVTLSPSRREEFCGGRIVFPGDKEHMIGVFNSGSNLNELGDSRKAVSVPAKVKVVEWMKNVPIILAYEDNICFSECYPGCTDDDTSSNSSLTDFTDDVVEFQARKITQYVRQMYMAEPEPVASLSCVREEVPYSQESYGDCENSSVFYGITSQAEC</sequence>
<evidence type="ECO:0000313" key="2">
    <source>
        <dbReference type="EMBL" id="EDK35959.2"/>
    </source>
</evidence>
<dbReference type="VEuPathDB" id="FungiDB:PGUG_00057"/>
<accession>A5D9V2</accession>
<dbReference type="OrthoDB" id="3981267at2759"/>
<dbReference type="KEGG" id="pgu:PGUG_00057"/>
<dbReference type="Proteomes" id="UP000001997">
    <property type="component" value="Unassembled WGS sequence"/>
</dbReference>
<evidence type="ECO:0000313" key="3">
    <source>
        <dbReference type="Proteomes" id="UP000001997"/>
    </source>
</evidence>
<organism evidence="2 3">
    <name type="scientific">Meyerozyma guilliermondii (strain ATCC 6260 / CBS 566 / DSM 6381 / JCM 1539 / NBRC 10279 / NRRL Y-324)</name>
    <name type="common">Yeast</name>
    <name type="synonym">Candida guilliermondii</name>
    <dbReference type="NCBI Taxonomy" id="294746"/>
    <lineage>
        <taxon>Eukaryota</taxon>
        <taxon>Fungi</taxon>
        <taxon>Dikarya</taxon>
        <taxon>Ascomycota</taxon>
        <taxon>Saccharomycotina</taxon>
        <taxon>Pichiomycetes</taxon>
        <taxon>Debaryomycetaceae</taxon>
        <taxon>Meyerozyma</taxon>
    </lineage>
</organism>
<keyword evidence="3" id="KW-1185">Reference proteome</keyword>
<dbReference type="InParanoid" id="A5D9V2"/>
<feature type="compositionally biased region" description="Polar residues" evidence="1">
    <location>
        <begin position="15"/>
        <end position="29"/>
    </location>
</feature>
<evidence type="ECO:0000256" key="1">
    <source>
        <dbReference type="SAM" id="MobiDB-lite"/>
    </source>
</evidence>
<dbReference type="EMBL" id="CH408155">
    <property type="protein sequence ID" value="EDK35959.2"/>
    <property type="molecule type" value="Genomic_DNA"/>
</dbReference>
<proteinExistence type="predicted"/>
<dbReference type="GeneID" id="5129162"/>
<dbReference type="HOGENOM" id="CLU_1441545_0_0_1"/>
<feature type="region of interest" description="Disordered" evidence="1">
    <location>
        <begin position="1"/>
        <end position="29"/>
    </location>
</feature>
<name>A5D9V2_PICGU</name>